<dbReference type="InterPro" id="IPR002347">
    <property type="entry name" value="SDR_fam"/>
</dbReference>
<comment type="similarity">
    <text evidence="1">Belongs to the short-chain dehydrogenases/reductases (SDR) family.</text>
</comment>
<dbReference type="Pfam" id="PF13561">
    <property type="entry name" value="adh_short_C2"/>
    <property type="match status" value="1"/>
</dbReference>
<protein>
    <recommendedName>
        <fullName evidence="2">Ketoreductase domain-containing protein</fullName>
    </recommendedName>
</protein>
<dbReference type="PANTHER" id="PTHR43975">
    <property type="entry name" value="ZGC:101858"/>
    <property type="match status" value="1"/>
</dbReference>
<dbReference type="PRINTS" id="PR00080">
    <property type="entry name" value="SDRFAMILY"/>
</dbReference>
<gene>
    <name evidence="3" type="ORF">GGD46_004399</name>
</gene>
<dbReference type="InterPro" id="IPR036291">
    <property type="entry name" value="NAD(P)-bd_dom_sf"/>
</dbReference>
<feature type="domain" description="Ketoreductase" evidence="2">
    <location>
        <begin position="7"/>
        <end position="188"/>
    </location>
</feature>
<reference evidence="3 4" key="1">
    <citation type="submission" date="2020-08" db="EMBL/GenBank/DDBJ databases">
        <title>Genomic Encyclopedia of Type Strains, Phase IV (KMG-V): Genome sequencing to study the core and pangenomes of soil and plant-associated prokaryotes.</title>
        <authorList>
            <person name="Whitman W."/>
        </authorList>
    </citation>
    <scope>NUCLEOTIDE SEQUENCE [LARGE SCALE GENOMIC DNA]</scope>
    <source>
        <strain evidence="3 4">SEMIA 4060</strain>
    </source>
</reference>
<accession>A0A7X0IU28</accession>
<proteinExistence type="inferred from homology"/>
<name>A0A7X0IU28_9HYPH</name>
<dbReference type="AlphaFoldDB" id="A0A7X0IU28"/>
<evidence type="ECO:0000313" key="3">
    <source>
        <dbReference type="EMBL" id="MBB6487099.1"/>
    </source>
</evidence>
<dbReference type="PANTHER" id="PTHR43975:SF2">
    <property type="entry name" value="EG:BACR7A4.14 PROTEIN-RELATED"/>
    <property type="match status" value="1"/>
</dbReference>
<organism evidence="3 4">
    <name type="scientific">Rhizobium lusitanum</name>
    <dbReference type="NCBI Taxonomy" id="293958"/>
    <lineage>
        <taxon>Bacteria</taxon>
        <taxon>Pseudomonadati</taxon>
        <taxon>Pseudomonadota</taxon>
        <taxon>Alphaproteobacteria</taxon>
        <taxon>Hyphomicrobiales</taxon>
        <taxon>Rhizobiaceae</taxon>
        <taxon>Rhizobium/Agrobacterium group</taxon>
        <taxon>Rhizobium</taxon>
    </lineage>
</organism>
<dbReference type="SMART" id="SM00822">
    <property type="entry name" value="PKS_KR"/>
    <property type="match status" value="1"/>
</dbReference>
<dbReference type="SUPFAM" id="SSF51735">
    <property type="entry name" value="NAD(P)-binding Rossmann-fold domains"/>
    <property type="match status" value="1"/>
</dbReference>
<evidence type="ECO:0000256" key="1">
    <source>
        <dbReference type="ARBA" id="ARBA00006484"/>
    </source>
</evidence>
<dbReference type="InterPro" id="IPR057326">
    <property type="entry name" value="KR_dom"/>
</dbReference>
<comment type="caution">
    <text evidence="3">The sequence shown here is derived from an EMBL/GenBank/DDBJ whole genome shotgun (WGS) entry which is preliminary data.</text>
</comment>
<dbReference type="Gene3D" id="3.40.50.720">
    <property type="entry name" value="NAD(P)-binding Rossmann-like Domain"/>
    <property type="match status" value="1"/>
</dbReference>
<dbReference type="RefSeq" id="WP_184707626.1">
    <property type="nucleotide sequence ID" value="NZ_JACHBG010000011.1"/>
</dbReference>
<dbReference type="PROSITE" id="PS00061">
    <property type="entry name" value="ADH_SHORT"/>
    <property type="match status" value="1"/>
</dbReference>
<dbReference type="EMBL" id="JACHBG010000011">
    <property type="protein sequence ID" value="MBB6487099.1"/>
    <property type="molecule type" value="Genomic_DNA"/>
</dbReference>
<sequence>MERYSGKKAVILGGTHGIGLATAKMLAENNAKVLVTGRNAKTVEEAGKLDEHIVAIKSDAAVLGDIDALAEAVKGQFGQFDFLHVNMGIAELEPFDQVTEASFDRQFAVNAKGAFFSVQRLAPLIADGGAIVFTSSVADQGGTPGMIVYSATKAAVISFTSGFAAELLPRRIRVNAVSPGFVKTPTHGVAGLSEEARAGFEALGDQITPMGRNGTVEEIARAVLFLAFDATYTTAAKLAVDGGLGQRITPPQT</sequence>
<dbReference type="PRINTS" id="PR00081">
    <property type="entry name" value="GDHRDH"/>
</dbReference>
<evidence type="ECO:0000313" key="4">
    <source>
        <dbReference type="Proteomes" id="UP000565576"/>
    </source>
</evidence>
<dbReference type="InterPro" id="IPR020904">
    <property type="entry name" value="Sc_DH/Rdtase_CS"/>
</dbReference>
<dbReference type="FunFam" id="3.40.50.720:FF:000084">
    <property type="entry name" value="Short-chain dehydrogenase reductase"/>
    <property type="match status" value="1"/>
</dbReference>
<evidence type="ECO:0000259" key="2">
    <source>
        <dbReference type="SMART" id="SM00822"/>
    </source>
</evidence>
<dbReference type="Proteomes" id="UP000565576">
    <property type="component" value="Unassembled WGS sequence"/>
</dbReference>
<dbReference type="CDD" id="cd05233">
    <property type="entry name" value="SDR_c"/>
    <property type="match status" value="1"/>
</dbReference>